<organism evidence="7 8">
    <name type="scientific">Yersinia pseudotuberculosis</name>
    <dbReference type="NCBI Taxonomy" id="633"/>
    <lineage>
        <taxon>Bacteria</taxon>
        <taxon>Pseudomonadati</taxon>
        <taxon>Pseudomonadota</taxon>
        <taxon>Gammaproteobacteria</taxon>
        <taxon>Enterobacterales</taxon>
        <taxon>Yersiniaceae</taxon>
        <taxon>Yersinia</taxon>
    </lineage>
</organism>
<dbReference type="GO" id="GO:0005886">
    <property type="term" value="C:plasma membrane"/>
    <property type="evidence" value="ECO:0007669"/>
    <property type="project" value="UniProtKB-SubCell"/>
</dbReference>
<feature type="transmembrane region" description="Helical" evidence="6">
    <location>
        <begin position="399"/>
        <end position="418"/>
    </location>
</feature>
<dbReference type="CDD" id="cd12082">
    <property type="entry name" value="MATE_like"/>
    <property type="match status" value="1"/>
</dbReference>
<feature type="transmembrane region" description="Helical" evidence="6">
    <location>
        <begin position="40"/>
        <end position="60"/>
    </location>
</feature>
<evidence type="ECO:0000256" key="4">
    <source>
        <dbReference type="ARBA" id="ARBA00022989"/>
    </source>
</evidence>
<keyword evidence="7" id="KW-0808">Transferase</keyword>
<accession>A0A380Q5S1</accession>
<sequence>MRVPTHIIVAASAWGSRLVSIFIQFYSIKILLDLLGTEGYAVFTVIGSLVGWFLLADFGLGNSLQNQISYRRANHQEYQDLVLSAVIAIIPIFILFIILILTLSPYISEFLLGGFDFLNNNQRSNIFKVASFIFLTTSIGNLAYKIWFSEHKGWVSNIIPALSSIVGLVFLMRLPSDGSNISEDIIFSIYCFYIPAAFFGVISTLFKVIPYLKCENFLNKLTLYTLIKNGGGFFLFSLLSALVLQVDYIVMSQTLVERDLVTYNIMSKTFGLINFIYAALLQSLWPVCAEASSKLRFDNFYKIEKKYISFGFIIVIVSSFTIFLLKDFIVNILAPGKDFYFPISLIILFSFYQVVRVWTDTYAMFLMSIGKLKPLWISVPFQAVLSGSLQWVGAVNYGLVGLLCGLIASFLITVSWWLPFSFRSTVDRIVKDKRLDE</sequence>
<keyword evidence="2" id="KW-1003">Cell membrane</keyword>
<dbReference type="EMBL" id="UHJC01000001">
    <property type="protein sequence ID" value="SUP81173.1"/>
    <property type="molecule type" value="Genomic_DNA"/>
</dbReference>
<evidence type="ECO:0000313" key="8">
    <source>
        <dbReference type="Proteomes" id="UP000255087"/>
    </source>
</evidence>
<dbReference type="RefSeq" id="WP_050093037.1">
    <property type="nucleotide sequence ID" value="NZ_CPWG01000015.1"/>
</dbReference>
<dbReference type="InterPro" id="IPR050833">
    <property type="entry name" value="Poly_Biosynth_Transport"/>
</dbReference>
<dbReference type="AlphaFoldDB" id="A0A380Q5S1"/>
<feature type="transmembrane region" description="Helical" evidence="6">
    <location>
        <begin position="339"/>
        <end position="355"/>
    </location>
</feature>
<dbReference type="GO" id="GO:0016740">
    <property type="term" value="F:transferase activity"/>
    <property type="evidence" value="ECO:0007669"/>
    <property type="project" value="UniProtKB-KW"/>
</dbReference>
<feature type="transmembrane region" description="Helical" evidence="6">
    <location>
        <begin position="270"/>
        <end position="289"/>
    </location>
</feature>
<feature type="transmembrane region" description="Helical" evidence="6">
    <location>
        <begin position="185"/>
        <end position="209"/>
    </location>
</feature>
<feature type="transmembrane region" description="Helical" evidence="6">
    <location>
        <begin position="375"/>
        <end position="393"/>
    </location>
</feature>
<feature type="transmembrane region" description="Helical" evidence="6">
    <location>
        <begin position="81"/>
        <end position="106"/>
    </location>
</feature>
<evidence type="ECO:0000256" key="3">
    <source>
        <dbReference type="ARBA" id="ARBA00022692"/>
    </source>
</evidence>
<feature type="transmembrane region" description="Helical" evidence="6">
    <location>
        <begin position="154"/>
        <end position="173"/>
    </location>
</feature>
<dbReference type="PANTHER" id="PTHR30250:SF11">
    <property type="entry name" value="O-ANTIGEN TRANSPORTER-RELATED"/>
    <property type="match status" value="1"/>
</dbReference>
<dbReference type="PANTHER" id="PTHR30250">
    <property type="entry name" value="PST FAMILY PREDICTED COLANIC ACID TRANSPORTER"/>
    <property type="match status" value="1"/>
</dbReference>
<feature type="transmembrane region" description="Helical" evidence="6">
    <location>
        <begin position="230"/>
        <end position="250"/>
    </location>
</feature>
<evidence type="ECO:0000256" key="1">
    <source>
        <dbReference type="ARBA" id="ARBA00004651"/>
    </source>
</evidence>
<keyword evidence="4 6" id="KW-1133">Transmembrane helix</keyword>
<name>A0A380Q5S1_YERPU</name>
<evidence type="ECO:0000256" key="5">
    <source>
        <dbReference type="ARBA" id="ARBA00023136"/>
    </source>
</evidence>
<keyword evidence="5 6" id="KW-0472">Membrane</keyword>
<proteinExistence type="predicted"/>
<evidence type="ECO:0000256" key="2">
    <source>
        <dbReference type="ARBA" id="ARBA00022475"/>
    </source>
</evidence>
<feature type="transmembrane region" description="Helical" evidence="6">
    <location>
        <begin position="7"/>
        <end position="28"/>
    </location>
</feature>
<feature type="transmembrane region" description="Helical" evidence="6">
    <location>
        <begin position="126"/>
        <end position="147"/>
    </location>
</feature>
<dbReference type="Proteomes" id="UP000255087">
    <property type="component" value="Unassembled WGS sequence"/>
</dbReference>
<comment type="subcellular location">
    <subcellularLocation>
        <location evidence="1">Cell membrane</location>
        <topology evidence="1">Multi-pass membrane protein</topology>
    </subcellularLocation>
</comment>
<reference evidence="7 8" key="1">
    <citation type="submission" date="2018-06" db="EMBL/GenBank/DDBJ databases">
        <authorList>
            <consortium name="Pathogen Informatics"/>
            <person name="Doyle S."/>
        </authorList>
    </citation>
    <scope>NUCLEOTIDE SEQUENCE [LARGE SCALE GENOMIC DNA]</scope>
    <source>
        <strain evidence="7 8">NCTC8580</strain>
    </source>
</reference>
<keyword evidence="3 6" id="KW-0812">Transmembrane</keyword>
<evidence type="ECO:0000313" key="7">
    <source>
        <dbReference type="EMBL" id="SUP81173.1"/>
    </source>
</evidence>
<protein>
    <submittedName>
        <fullName evidence="7">LPS side chain defect: putative O-antigen transferase</fullName>
    </submittedName>
</protein>
<evidence type="ECO:0000256" key="6">
    <source>
        <dbReference type="SAM" id="Phobius"/>
    </source>
</evidence>
<gene>
    <name evidence="7" type="ORF">NCTC8580_01254</name>
</gene>
<feature type="transmembrane region" description="Helical" evidence="6">
    <location>
        <begin position="310"/>
        <end position="333"/>
    </location>
</feature>